<dbReference type="Gene3D" id="1.10.1040.20">
    <property type="entry name" value="ProC-like, C-terminal domain"/>
    <property type="match status" value="1"/>
</dbReference>
<dbReference type="STRING" id="446471.Xcel_1643"/>
<dbReference type="eggNOG" id="COG5495">
    <property type="taxonomic scope" value="Bacteria"/>
</dbReference>
<dbReference type="PANTHER" id="PTHR40459:SF1">
    <property type="entry name" value="CONSERVED HYPOTHETICAL ALANINE AND LEUCINE RICH PROTEIN"/>
    <property type="match status" value="1"/>
</dbReference>
<gene>
    <name evidence="2" type="ordered locus">Xcel_1643</name>
</gene>
<organism evidence="2 3">
    <name type="scientific">Xylanimonas cellulosilytica (strain DSM 15894 / JCM 12276 / CECT 5975 / KCTC 9989 / LMG 20990 / NBRC 107835 / XIL07)</name>
    <dbReference type="NCBI Taxonomy" id="446471"/>
    <lineage>
        <taxon>Bacteria</taxon>
        <taxon>Bacillati</taxon>
        <taxon>Actinomycetota</taxon>
        <taxon>Actinomycetes</taxon>
        <taxon>Micrococcales</taxon>
        <taxon>Promicromonosporaceae</taxon>
        <taxon>Xylanimonas</taxon>
    </lineage>
</organism>
<dbReference type="OrthoDB" id="8650434at2"/>
<feature type="domain" description="DUF2520" evidence="1">
    <location>
        <begin position="117"/>
        <end position="242"/>
    </location>
</feature>
<protein>
    <recommendedName>
        <fullName evidence="1">DUF2520 domain-containing protein</fullName>
    </recommendedName>
</protein>
<keyword evidence="3" id="KW-1185">Reference proteome</keyword>
<dbReference type="InterPro" id="IPR008927">
    <property type="entry name" value="6-PGluconate_DH-like_C_sf"/>
</dbReference>
<name>D1BSH4_XYLCX</name>
<dbReference type="SUPFAM" id="SSF48179">
    <property type="entry name" value="6-phosphogluconate dehydrogenase C-terminal domain-like"/>
    <property type="match status" value="1"/>
</dbReference>
<accession>D1BSH4</accession>
<evidence type="ECO:0000313" key="3">
    <source>
        <dbReference type="Proteomes" id="UP000002255"/>
    </source>
</evidence>
<dbReference type="Proteomes" id="UP000002255">
    <property type="component" value="Chromosome"/>
</dbReference>
<dbReference type="Pfam" id="PF10728">
    <property type="entry name" value="DUF2520"/>
    <property type="match status" value="1"/>
</dbReference>
<dbReference type="RefSeq" id="WP_012878408.1">
    <property type="nucleotide sequence ID" value="NC_013530.1"/>
</dbReference>
<dbReference type="InterPro" id="IPR018931">
    <property type="entry name" value="DUF2520"/>
</dbReference>
<dbReference type="SUPFAM" id="SSF51735">
    <property type="entry name" value="NAD(P)-binding Rossmann-fold domains"/>
    <property type="match status" value="1"/>
</dbReference>
<dbReference type="KEGG" id="xce:Xcel_1643"/>
<dbReference type="Gene3D" id="3.40.50.720">
    <property type="entry name" value="NAD(P)-binding Rossmann-like Domain"/>
    <property type="match status" value="1"/>
</dbReference>
<evidence type="ECO:0000313" key="2">
    <source>
        <dbReference type="EMBL" id="ACZ30666.1"/>
    </source>
</evidence>
<dbReference type="HOGENOM" id="CLU_055635_1_0_11"/>
<dbReference type="AlphaFoldDB" id="D1BSH4"/>
<dbReference type="InterPro" id="IPR037108">
    <property type="entry name" value="TM1727-like_C_sf"/>
</dbReference>
<dbReference type="EMBL" id="CP001821">
    <property type="protein sequence ID" value="ACZ30666.1"/>
    <property type="molecule type" value="Genomic_DNA"/>
</dbReference>
<proteinExistence type="predicted"/>
<evidence type="ECO:0000259" key="1">
    <source>
        <dbReference type="Pfam" id="PF10728"/>
    </source>
</evidence>
<sequence length="256" mass="25083">MPTPHDASESLRARVAGRVAVVGDGRMGRALVAGLRAAGVAVDGPLGRGATAAGADVVLLAVPDQAIAAAAAHVGVGPFVGHLSGATTLAPLAGHDAFSIHPLMTVTADGADLAGVPAAIAGADDAALAVARSLAETLGLVPFVVDDADRAAYHAAACLASNYLVTLEALAERLAATAGVGREALVPLVRATVENWARLGPSGALTGPVARGDETTVAAHRAAVAERLPGATEAFEALTQATRSLAAERGAGEGAG</sequence>
<dbReference type="InterPro" id="IPR036291">
    <property type="entry name" value="NAD(P)-bd_dom_sf"/>
</dbReference>
<reference evidence="2 3" key="2">
    <citation type="journal article" date="2010" name="Stand. Genomic Sci.">
        <title>Complete genome sequence of Xylanimonas cellulosilytica type strain (XIL07).</title>
        <authorList>
            <person name="Foster B."/>
            <person name="Pukall R."/>
            <person name="Abt B."/>
            <person name="Nolan M."/>
            <person name="Glavina Del Rio T."/>
            <person name="Chen F."/>
            <person name="Lucas S."/>
            <person name="Tice H."/>
            <person name="Pitluck S."/>
            <person name="Cheng J.-F."/>
            <person name="Chertkov O."/>
            <person name="Brettin T."/>
            <person name="Han C."/>
            <person name="Detter J.C."/>
            <person name="Bruce D."/>
            <person name="Goodwin L."/>
            <person name="Ivanova N."/>
            <person name="Mavromatis K."/>
            <person name="Pati A."/>
            <person name="Mikhailova N."/>
            <person name="Chen A."/>
            <person name="Palaniappan K."/>
            <person name="Land M."/>
            <person name="Hauser L."/>
            <person name="Chang Y.-J."/>
            <person name="Jeffries C.D."/>
            <person name="Chain P."/>
            <person name="Rohde M."/>
            <person name="Goeker M."/>
            <person name="Bristow J."/>
            <person name="Eisen J.A."/>
            <person name="Markowitz V."/>
            <person name="Hugenholtz P."/>
            <person name="Kyrpides N.C."/>
            <person name="Klenk H.-P."/>
            <person name="Lapidus A."/>
        </authorList>
    </citation>
    <scope>NUCLEOTIDE SEQUENCE [LARGE SCALE GENOMIC DNA]</scope>
    <source>
        <strain evidence="3">DSM 15894 / CECT 5975 / LMG 20990 / XIL07</strain>
    </source>
</reference>
<dbReference type="PANTHER" id="PTHR40459">
    <property type="entry name" value="CONSERVED HYPOTHETICAL ALANINE AND LEUCINE RICH PROTEIN"/>
    <property type="match status" value="1"/>
</dbReference>
<reference evidence="3" key="1">
    <citation type="submission" date="2009-11" db="EMBL/GenBank/DDBJ databases">
        <title>The complete chromosome of Xylanimonas cellulosilytica DSM 15894.</title>
        <authorList>
            <consortium name="US DOE Joint Genome Institute (JGI-PGF)"/>
            <person name="Lucas S."/>
            <person name="Copeland A."/>
            <person name="Lapidus A."/>
            <person name="Glavina del Rio T."/>
            <person name="Dalin E."/>
            <person name="Tice H."/>
            <person name="Bruce D."/>
            <person name="Goodwin L."/>
            <person name="Pitluck S."/>
            <person name="Kyrpides N."/>
            <person name="Mavromatis K."/>
            <person name="Ivanova N."/>
            <person name="Mikhailova N."/>
            <person name="Foster B."/>
            <person name="Clum A."/>
            <person name="Brettin T."/>
            <person name="Detter J.C."/>
            <person name="Han C."/>
            <person name="Larimer F."/>
            <person name="Land M."/>
            <person name="Hauser L."/>
            <person name="Markowitz V."/>
            <person name="Cheng J.F."/>
            <person name="Hugenholtz P."/>
            <person name="Woyke T."/>
            <person name="Wu D."/>
            <person name="Gehrich-Schroeter G."/>
            <person name="Schneider S."/>
            <person name="Pukall S.R."/>
            <person name="Klenk H.P."/>
            <person name="Eisen J.A."/>
        </authorList>
    </citation>
    <scope>NUCLEOTIDE SEQUENCE [LARGE SCALE GENOMIC DNA]</scope>
    <source>
        <strain evidence="3">DSM 15894 / CECT 5975 / LMG 20990 / XIL07</strain>
    </source>
</reference>